<comment type="caution">
    <text evidence="14">The sequence shown here is derived from an EMBL/GenBank/DDBJ whole genome shotgun (WGS) entry which is preliminary data.</text>
</comment>
<dbReference type="GO" id="GO:0005886">
    <property type="term" value="C:plasma membrane"/>
    <property type="evidence" value="ECO:0007669"/>
    <property type="project" value="UniProtKB-SubCell"/>
</dbReference>
<dbReference type="GO" id="GO:0051453">
    <property type="term" value="P:regulation of intracellular pH"/>
    <property type="evidence" value="ECO:0007669"/>
    <property type="project" value="TreeGrafter"/>
</dbReference>
<sequence>MVLRIVPRRKEVTLDAPIFDTAAILVVLAAVLGLFNHHVLRLPFAIGLLVSALVASMLVLALDALVPSWAIGDEIRTAVAQIDFHTALMHGMLSFLLFAGALHLDLEDLLSRKVPILLLASVGLLISTAVVGFGAYYVFRALDLGVSLGHALVFGALISPTDPIAVLGILKSAGAPRGLEIKVAGESLFNDGFAVLVFTVLLAAVGSGNHGAHGGDGGFSVATVLTIFLKEVVGGVALGLFGGLLVYRAMRALDEPNLEILLSVALVMGITVVAFRLHTSAPLACVVAGLFIGNHGRRLAMSDRTRNALDITWSFLDETLNAVLFLLVRLEVVAISTDGPHLLAAVATVPIALLARWVSVSIPALALRARQELPAGTIRVLTWGGLKGGISVALALSLGDFPGREVVLTATYAIVVASIIGQGLTLRYVIRRIGLTA</sequence>
<dbReference type="GO" id="GO:0015386">
    <property type="term" value="F:potassium:proton antiporter activity"/>
    <property type="evidence" value="ECO:0007669"/>
    <property type="project" value="TreeGrafter"/>
</dbReference>
<evidence type="ECO:0000313" key="15">
    <source>
        <dbReference type="Proteomes" id="UP000697710"/>
    </source>
</evidence>
<evidence type="ECO:0000256" key="4">
    <source>
        <dbReference type="ARBA" id="ARBA00022449"/>
    </source>
</evidence>
<feature type="transmembrane region" description="Helical" evidence="12">
    <location>
        <begin position="116"/>
        <end position="139"/>
    </location>
</feature>
<keyword evidence="8" id="KW-0915">Sodium</keyword>
<dbReference type="AlphaFoldDB" id="A0A956LYH6"/>
<dbReference type="InterPro" id="IPR018422">
    <property type="entry name" value="Cation/H_exchanger_CPA1"/>
</dbReference>
<evidence type="ECO:0000256" key="1">
    <source>
        <dbReference type="ARBA" id="ARBA00004651"/>
    </source>
</evidence>
<reference evidence="14" key="2">
    <citation type="journal article" date="2021" name="Microbiome">
        <title>Successional dynamics and alternative stable states in a saline activated sludge microbial community over 9 years.</title>
        <authorList>
            <person name="Wang Y."/>
            <person name="Ye J."/>
            <person name="Ju F."/>
            <person name="Liu L."/>
            <person name="Boyd J.A."/>
            <person name="Deng Y."/>
            <person name="Parks D.H."/>
            <person name="Jiang X."/>
            <person name="Yin X."/>
            <person name="Woodcroft B.J."/>
            <person name="Tyson G.W."/>
            <person name="Hugenholtz P."/>
            <person name="Polz M.F."/>
            <person name="Zhang T."/>
        </authorList>
    </citation>
    <scope>NUCLEOTIDE SEQUENCE</scope>
    <source>
        <strain evidence="14">HKST-UBA01</strain>
    </source>
</reference>
<protein>
    <submittedName>
        <fullName evidence="14">Sodium:proton antiporter</fullName>
    </submittedName>
</protein>
<evidence type="ECO:0000256" key="2">
    <source>
        <dbReference type="ARBA" id="ARBA00007367"/>
    </source>
</evidence>
<organism evidence="14 15">
    <name type="scientific">Eiseniibacteriota bacterium</name>
    <dbReference type="NCBI Taxonomy" id="2212470"/>
    <lineage>
        <taxon>Bacteria</taxon>
        <taxon>Candidatus Eiseniibacteriota</taxon>
    </lineage>
</organism>
<feature type="transmembrane region" description="Helical" evidence="12">
    <location>
        <begin position="191"/>
        <end position="209"/>
    </location>
</feature>
<dbReference type="PANTHER" id="PTHR10110">
    <property type="entry name" value="SODIUM/HYDROGEN EXCHANGER"/>
    <property type="match status" value="1"/>
</dbReference>
<reference evidence="14" key="1">
    <citation type="submission" date="2020-04" db="EMBL/GenBank/DDBJ databases">
        <authorList>
            <person name="Zhang T."/>
        </authorList>
    </citation>
    <scope>NUCLEOTIDE SEQUENCE</scope>
    <source>
        <strain evidence="14">HKST-UBA01</strain>
    </source>
</reference>
<keyword evidence="6 12" id="KW-0812">Transmembrane</keyword>
<feature type="transmembrane region" description="Helical" evidence="12">
    <location>
        <begin position="42"/>
        <end position="62"/>
    </location>
</feature>
<keyword evidence="4" id="KW-0050">Antiport</keyword>
<keyword evidence="5" id="KW-1003">Cell membrane</keyword>
<dbReference type="Gene3D" id="6.10.140.1330">
    <property type="match status" value="1"/>
</dbReference>
<dbReference type="EMBL" id="JAGQHR010000236">
    <property type="protein sequence ID" value="MCA9727786.1"/>
    <property type="molecule type" value="Genomic_DNA"/>
</dbReference>
<dbReference type="Proteomes" id="UP000697710">
    <property type="component" value="Unassembled WGS sequence"/>
</dbReference>
<feature type="transmembrane region" description="Helical" evidence="12">
    <location>
        <begin position="410"/>
        <end position="430"/>
    </location>
</feature>
<evidence type="ECO:0000256" key="8">
    <source>
        <dbReference type="ARBA" id="ARBA00023053"/>
    </source>
</evidence>
<keyword evidence="7 12" id="KW-1133">Transmembrane helix</keyword>
<dbReference type="PANTHER" id="PTHR10110:SF195">
    <property type="entry name" value="NA(+)_H(+) ANTIPORTER NHAS2"/>
    <property type="match status" value="1"/>
</dbReference>
<feature type="transmembrane region" description="Helical" evidence="12">
    <location>
        <begin position="16"/>
        <end position="35"/>
    </location>
</feature>
<evidence type="ECO:0000256" key="7">
    <source>
        <dbReference type="ARBA" id="ARBA00022989"/>
    </source>
</evidence>
<feature type="transmembrane region" description="Helical" evidence="12">
    <location>
        <begin position="82"/>
        <end position="104"/>
    </location>
</feature>
<keyword evidence="3" id="KW-0813">Transport</keyword>
<feature type="transmembrane region" description="Helical" evidence="12">
    <location>
        <begin position="221"/>
        <end position="246"/>
    </location>
</feature>
<comment type="similarity">
    <text evidence="2">Belongs to the monovalent cation:proton antiporter 1 (CPA1) transporter (TC 2.A.36) family.</text>
</comment>
<name>A0A956LYH6_UNCEI</name>
<evidence type="ECO:0000259" key="13">
    <source>
        <dbReference type="Pfam" id="PF00999"/>
    </source>
</evidence>
<dbReference type="GO" id="GO:0015385">
    <property type="term" value="F:sodium:proton antiporter activity"/>
    <property type="evidence" value="ECO:0007669"/>
    <property type="project" value="InterPro"/>
</dbReference>
<feature type="transmembrane region" description="Helical" evidence="12">
    <location>
        <begin position="378"/>
        <end position="398"/>
    </location>
</feature>
<evidence type="ECO:0000256" key="10">
    <source>
        <dbReference type="ARBA" id="ARBA00023136"/>
    </source>
</evidence>
<dbReference type="InterPro" id="IPR006153">
    <property type="entry name" value="Cation/H_exchanger_TM"/>
</dbReference>
<keyword evidence="10 12" id="KW-0472">Membrane</keyword>
<evidence type="ECO:0000256" key="5">
    <source>
        <dbReference type="ARBA" id="ARBA00022475"/>
    </source>
</evidence>
<feature type="transmembrane region" description="Helical" evidence="12">
    <location>
        <begin position="342"/>
        <end position="366"/>
    </location>
</feature>
<accession>A0A956LYH6</accession>
<comment type="subcellular location">
    <subcellularLocation>
        <location evidence="1">Cell membrane</location>
        <topology evidence="1">Multi-pass membrane protein</topology>
    </subcellularLocation>
</comment>
<evidence type="ECO:0000256" key="6">
    <source>
        <dbReference type="ARBA" id="ARBA00022692"/>
    </source>
</evidence>
<evidence type="ECO:0000256" key="9">
    <source>
        <dbReference type="ARBA" id="ARBA00023065"/>
    </source>
</evidence>
<feature type="transmembrane region" description="Helical" evidence="12">
    <location>
        <begin position="151"/>
        <end position="170"/>
    </location>
</feature>
<keyword evidence="9" id="KW-0406">Ion transport</keyword>
<keyword evidence="11" id="KW-0739">Sodium transport</keyword>
<evidence type="ECO:0000256" key="11">
    <source>
        <dbReference type="ARBA" id="ARBA00023201"/>
    </source>
</evidence>
<feature type="domain" description="Cation/H+ exchanger transmembrane" evidence="13">
    <location>
        <begin position="27"/>
        <end position="429"/>
    </location>
</feature>
<dbReference type="GO" id="GO:0098719">
    <property type="term" value="P:sodium ion import across plasma membrane"/>
    <property type="evidence" value="ECO:0007669"/>
    <property type="project" value="TreeGrafter"/>
</dbReference>
<evidence type="ECO:0000313" key="14">
    <source>
        <dbReference type="EMBL" id="MCA9727786.1"/>
    </source>
</evidence>
<evidence type="ECO:0000256" key="3">
    <source>
        <dbReference type="ARBA" id="ARBA00022448"/>
    </source>
</evidence>
<dbReference type="Pfam" id="PF00999">
    <property type="entry name" value="Na_H_Exchanger"/>
    <property type="match status" value="1"/>
</dbReference>
<gene>
    <name evidence="14" type="ORF">KC729_08900</name>
</gene>
<feature type="transmembrane region" description="Helical" evidence="12">
    <location>
        <begin position="258"/>
        <end position="275"/>
    </location>
</feature>
<evidence type="ECO:0000256" key="12">
    <source>
        <dbReference type="SAM" id="Phobius"/>
    </source>
</evidence>
<proteinExistence type="inferred from homology"/>